<dbReference type="Proteomes" id="UP001596302">
    <property type="component" value="Unassembled WGS sequence"/>
</dbReference>
<feature type="domain" description="UspA" evidence="1">
    <location>
        <begin position="12"/>
        <end position="107"/>
    </location>
</feature>
<accession>A0ABW1J3R9</accession>
<organism evidence="2 3">
    <name type="scientific">Pseudonocardia hispaniensis</name>
    <dbReference type="NCBI Taxonomy" id="904933"/>
    <lineage>
        <taxon>Bacteria</taxon>
        <taxon>Bacillati</taxon>
        <taxon>Actinomycetota</taxon>
        <taxon>Actinomycetes</taxon>
        <taxon>Pseudonocardiales</taxon>
        <taxon>Pseudonocardiaceae</taxon>
        <taxon>Pseudonocardia</taxon>
    </lineage>
</organism>
<reference evidence="3" key="1">
    <citation type="journal article" date="2019" name="Int. J. Syst. Evol. Microbiol.">
        <title>The Global Catalogue of Microorganisms (GCM) 10K type strain sequencing project: providing services to taxonomists for standard genome sequencing and annotation.</title>
        <authorList>
            <consortium name="The Broad Institute Genomics Platform"/>
            <consortium name="The Broad Institute Genome Sequencing Center for Infectious Disease"/>
            <person name="Wu L."/>
            <person name="Ma J."/>
        </authorList>
    </citation>
    <scope>NUCLEOTIDE SEQUENCE [LARGE SCALE GENOMIC DNA]</scope>
    <source>
        <strain evidence="3">CCM 8391</strain>
    </source>
</reference>
<name>A0ABW1J3R9_9PSEU</name>
<dbReference type="EMBL" id="JBHSQW010000025">
    <property type="protein sequence ID" value="MFC5994985.1"/>
    <property type="molecule type" value="Genomic_DNA"/>
</dbReference>
<gene>
    <name evidence="2" type="ORF">ACFQE5_12265</name>
</gene>
<evidence type="ECO:0000313" key="2">
    <source>
        <dbReference type="EMBL" id="MFC5994985.1"/>
    </source>
</evidence>
<dbReference type="RefSeq" id="WP_379584998.1">
    <property type="nucleotide sequence ID" value="NZ_JBHSQW010000025.1"/>
</dbReference>
<proteinExistence type="predicted"/>
<comment type="caution">
    <text evidence="2">The sequence shown here is derived from an EMBL/GenBank/DDBJ whole genome shotgun (WGS) entry which is preliminary data.</text>
</comment>
<dbReference type="InterPro" id="IPR014729">
    <property type="entry name" value="Rossmann-like_a/b/a_fold"/>
</dbReference>
<keyword evidence="3" id="KW-1185">Reference proteome</keyword>
<dbReference type="Gene3D" id="3.40.50.620">
    <property type="entry name" value="HUPs"/>
    <property type="match status" value="1"/>
</dbReference>
<evidence type="ECO:0000313" key="3">
    <source>
        <dbReference type="Proteomes" id="UP001596302"/>
    </source>
</evidence>
<dbReference type="SUPFAM" id="SSF52402">
    <property type="entry name" value="Adenine nucleotide alpha hydrolases-like"/>
    <property type="match status" value="1"/>
</dbReference>
<evidence type="ECO:0000259" key="1">
    <source>
        <dbReference type="Pfam" id="PF00582"/>
    </source>
</evidence>
<dbReference type="Pfam" id="PF00582">
    <property type="entry name" value="Usp"/>
    <property type="match status" value="1"/>
</dbReference>
<sequence length="111" mass="11987">MNKAEEHKDPGVIVGVDGTETALRAVRWAVAEARSRNLPLTIVHAAPYATDTIGRRRVASILARAYTVAFRQAPDVSMHTERVVEQPLNALLDAADRAALLVVGMMGGDRV</sequence>
<dbReference type="InterPro" id="IPR006016">
    <property type="entry name" value="UspA"/>
</dbReference>
<protein>
    <submittedName>
        <fullName evidence="2">Universal stress protein</fullName>
    </submittedName>
</protein>
<feature type="non-terminal residue" evidence="2">
    <location>
        <position position="111"/>
    </location>
</feature>